<dbReference type="EMBL" id="JAFBFH010000003">
    <property type="protein sequence ID" value="MBM7713800.1"/>
    <property type="molecule type" value="Genomic_DNA"/>
</dbReference>
<dbReference type="NCBIfam" id="NF040999">
    <property type="entry name" value="pilin_ComGC"/>
    <property type="match status" value="1"/>
</dbReference>
<dbReference type="RefSeq" id="WP_077111384.1">
    <property type="nucleotide sequence ID" value="NZ_JAFBFH010000003.1"/>
</dbReference>
<keyword evidence="8 10" id="KW-0178">Competence</keyword>
<evidence type="ECO:0000256" key="4">
    <source>
        <dbReference type="ARBA" id="ARBA00022481"/>
    </source>
</evidence>
<dbReference type="PIRSF" id="PIRSF029928">
    <property type="entry name" value="Late_competence_ComGC"/>
    <property type="match status" value="1"/>
</dbReference>
<name>A0ABS2R2C9_9BACI</name>
<evidence type="ECO:0000256" key="3">
    <source>
        <dbReference type="ARBA" id="ARBA00022475"/>
    </source>
</evidence>
<dbReference type="Gene3D" id="3.30.700.10">
    <property type="entry name" value="Glycoprotein, Type 4 Pilin"/>
    <property type="match status" value="1"/>
</dbReference>
<dbReference type="InterPro" id="IPR012902">
    <property type="entry name" value="N_methyl_site"/>
</dbReference>
<keyword evidence="3 10" id="KW-1003">Cell membrane</keyword>
<protein>
    <recommendedName>
        <fullName evidence="10">ComG operon protein 3</fullName>
    </recommendedName>
</protein>
<evidence type="ECO:0000256" key="1">
    <source>
        <dbReference type="ARBA" id="ARBA00004162"/>
    </source>
</evidence>
<evidence type="ECO:0000313" key="12">
    <source>
        <dbReference type="Proteomes" id="UP000823485"/>
    </source>
</evidence>
<evidence type="ECO:0000256" key="5">
    <source>
        <dbReference type="ARBA" id="ARBA00022692"/>
    </source>
</evidence>
<keyword evidence="7 10" id="KW-0472">Membrane</keyword>
<dbReference type="Pfam" id="PF07963">
    <property type="entry name" value="N_methyl"/>
    <property type="match status" value="1"/>
</dbReference>
<evidence type="ECO:0000256" key="2">
    <source>
        <dbReference type="ARBA" id="ARBA00004241"/>
    </source>
</evidence>
<reference evidence="11 12" key="1">
    <citation type="submission" date="2021-01" db="EMBL/GenBank/DDBJ databases">
        <title>Genomic Encyclopedia of Type Strains, Phase IV (KMG-IV): sequencing the most valuable type-strain genomes for metagenomic binning, comparative biology and taxonomic classification.</title>
        <authorList>
            <person name="Goeker M."/>
        </authorList>
    </citation>
    <scope>NUCLEOTIDE SEQUENCE [LARGE SCALE GENOMIC DNA]</scope>
    <source>
        <strain evidence="11 12">DSM 105453</strain>
    </source>
</reference>
<accession>A0ABS2R2C9</accession>
<evidence type="ECO:0000256" key="6">
    <source>
        <dbReference type="ARBA" id="ARBA00022989"/>
    </source>
</evidence>
<dbReference type="SUPFAM" id="SSF54523">
    <property type="entry name" value="Pili subunits"/>
    <property type="match status" value="1"/>
</dbReference>
<comment type="subcellular location">
    <subcellularLocation>
        <location evidence="1">Cell membrane</location>
        <topology evidence="1">Single-pass membrane protein</topology>
    </subcellularLocation>
    <subcellularLocation>
        <location evidence="2">Cell surface</location>
    </subcellularLocation>
</comment>
<sequence>MLKFFRKNQKGFTLVEMMVVLLVITVLILVALPNVTKHSSNINNKGCDALRHMVQGQVEAYRLTHQQIPSFTELQREGYVKEKDNTCPNGKTLVIDSNGEVKVSSN</sequence>
<keyword evidence="4" id="KW-0488">Methylation</keyword>
<keyword evidence="6 10" id="KW-1133">Transmembrane helix</keyword>
<organism evidence="11 12">
    <name type="scientific">Siminovitchia thermophila</name>
    <dbReference type="NCBI Taxonomy" id="1245522"/>
    <lineage>
        <taxon>Bacteria</taxon>
        <taxon>Bacillati</taxon>
        <taxon>Bacillota</taxon>
        <taxon>Bacilli</taxon>
        <taxon>Bacillales</taxon>
        <taxon>Bacillaceae</taxon>
        <taxon>Siminovitchia</taxon>
    </lineage>
</organism>
<comment type="similarity">
    <text evidence="9 10">Belongs to the ComGC family.</text>
</comment>
<comment type="caution">
    <text evidence="11">The sequence shown here is derived from an EMBL/GenBank/DDBJ whole genome shotgun (WGS) entry which is preliminary data.</text>
</comment>
<keyword evidence="10" id="KW-0813">Transport</keyword>
<evidence type="ECO:0000256" key="7">
    <source>
        <dbReference type="ARBA" id="ARBA00023136"/>
    </source>
</evidence>
<dbReference type="InterPro" id="IPR016940">
    <property type="entry name" value="ComGC"/>
</dbReference>
<evidence type="ECO:0000256" key="10">
    <source>
        <dbReference type="PIRNR" id="PIRNR029928"/>
    </source>
</evidence>
<dbReference type="NCBIfam" id="TIGR02532">
    <property type="entry name" value="IV_pilin_GFxxxE"/>
    <property type="match status" value="1"/>
</dbReference>
<keyword evidence="12" id="KW-1185">Reference proteome</keyword>
<evidence type="ECO:0000256" key="9">
    <source>
        <dbReference type="ARBA" id="ARBA00043982"/>
    </source>
</evidence>
<keyword evidence="5 10" id="KW-0812">Transmembrane</keyword>
<proteinExistence type="inferred from homology"/>
<dbReference type="Proteomes" id="UP000823485">
    <property type="component" value="Unassembled WGS sequence"/>
</dbReference>
<comment type="subunit">
    <text evidence="10">Homodimer.</text>
</comment>
<evidence type="ECO:0000256" key="8">
    <source>
        <dbReference type="ARBA" id="ARBA00023287"/>
    </source>
</evidence>
<dbReference type="PANTHER" id="PTHR30093:SF2">
    <property type="entry name" value="TYPE II SECRETION SYSTEM PROTEIN H"/>
    <property type="match status" value="1"/>
</dbReference>
<dbReference type="InterPro" id="IPR045584">
    <property type="entry name" value="Pilin-like"/>
</dbReference>
<evidence type="ECO:0000313" key="11">
    <source>
        <dbReference type="EMBL" id="MBM7713800.1"/>
    </source>
</evidence>
<dbReference type="PROSITE" id="PS00409">
    <property type="entry name" value="PROKAR_NTER_METHYL"/>
    <property type="match status" value="1"/>
</dbReference>
<dbReference type="PANTHER" id="PTHR30093">
    <property type="entry name" value="GENERAL SECRETION PATHWAY PROTEIN G"/>
    <property type="match status" value="1"/>
</dbReference>
<gene>
    <name evidence="11" type="ORF">JOC94_000769</name>
</gene>
<comment type="function">
    <text evidence="10">Required for transformation and DNA binding.</text>
</comment>
<feature type="transmembrane region" description="Helical" evidence="10">
    <location>
        <begin position="12"/>
        <end position="32"/>
    </location>
</feature>